<dbReference type="Proteomes" id="UP000708208">
    <property type="component" value="Unassembled WGS sequence"/>
</dbReference>
<feature type="region of interest" description="Disordered" evidence="1">
    <location>
        <begin position="98"/>
        <end position="121"/>
    </location>
</feature>
<gene>
    <name evidence="2" type="ORF">AFUS01_LOCUS45118</name>
</gene>
<reference evidence="2" key="1">
    <citation type="submission" date="2021-06" db="EMBL/GenBank/DDBJ databases">
        <authorList>
            <person name="Hodson N. C."/>
            <person name="Mongue J. A."/>
            <person name="Jaron S. K."/>
        </authorList>
    </citation>
    <scope>NUCLEOTIDE SEQUENCE</scope>
</reference>
<evidence type="ECO:0000313" key="3">
    <source>
        <dbReference type="Proteomes" id="UP000708208"/>
    </source>
</evidence>
<dbReference type="AlphaFoldDB" id="A0A8J2LMT5"/>
<name>A0A8J2LMT5_9HEXA</name>
<evidence type="ECO:0000313" key="2">
    <source>
        <dbReference type="EMBL" id="CAG7835794.1"/>
    </source>
</evidence>
<proteinExistence type="predicted"/>
<keyword evidence="3" id="KW-1185">Reference proteome</keyword>
<evidence type="ECO:0000256" key="1">
    <source>
        <dbReference type="SAM" id="MobiDB-lite"/>
    </source>
</evidence>
<feature type="compositionally biased region" description="Polar residues" evidence="1">
    <location>
        <begin position="101"/>
        <end position="121"/>
    </location>
</feature>
<accession>A0A8J2LMT5</accession>
<protein>
    <recommendedName>
        <fullName evidence="4">RRM domain-containing protein</fullName>
    </recommendedName>
</protein>
<organism evidence="2 3">
    <name type="scientific">Allacma fusca</name>
    <dbReference type="NCBI Taxonomy" id="39272"/>
    <lineage>
        <taxon>Eukaryota</taxon>
        <taxon>Metazoa</taxon>
        <taxon>Ecdysozoa</taxon>
        <taxon>Arthropoda</taxon>
        <taxon>Hexapoda</taxon>
        <taxon>Collembola</taxon>
        <taxon>Symphypleona</taxon>
        <taxon>Sminthuridae</taxon>
        <taxon>Allacma</taxon>
    </lineage>
</organism>
<evidence type="ECO:0008006" key="4">
    <source>
        <dbReference type="Google" id="ProtNLM"/>
    </source>
</evidence>
<sequence length="451" mass="51306">MGSTGSKDKSSNENVDEKKLSTPILVEKLPELMTADLIRLEFPNCAKIVFPPTTQEAKKAQVYFRTNADAIRAYHQSSMAKGDLFRLSWKYSTKRNKHSSVDTSLSSKSNSNIQQPAFRQSPSLSPANLAVMMETSSNGNSTSPTKSSIETIRKPRSEHTTLIKEAVAMSSLFFKPNEIMITNLPEDTATLVTQLKRVAILYTRDVELSQDATFITIRFKREDDTEEMVNDFKSANFLEIQPNQFSWNESDEAVIWNLDPFQRFGDFGCGMGHNSGSCQTTFQLEICYVPSTTTKSTLLEDFPSAYHVKINASAVGQIGILRFGPMGITEWNYNRAKKIFKGHNAQIRLMKIQKYPAPIDIINIPEYFTWDLVKEELPAASRVDFRMINKVGRRARIQFNTEREAREGFEAAKKIRFFQTSPKIVYDKDKKIILRQIQASHHSKGFFKENV</sequence>
<comment type="caution">
    <text evidence="2">The sequence shown here is derived from an EMBL/GenBank/DDBJ whole genome shotgun (WGS) entry which is preliminary data.</text>
</comment>
<dbReference type="EMBL" id="CAJVCH010570764">
    <property type="protein sequence ID" value="CAG7835794.1"/>
    <property type="molecule type" value="Genomic_DNA"/>
</dbReference>